<dbReference type="PROSITE" id="PS50819">
    <property type="entry name" value="INTEIN_ENDONUCLEASE"/>
    <property type="match status" value="2"/>
</dbReference>
<dbReference type="SUPFAM" id="SSF56719">
    <property type="entry name" value="Type II DNA topoisomerase"/>
    <property type="match status" value="3"/>
</dbReference>
<dbReference type="SUPFAM" id="SSF54211">
    <property type="entry name" value="Ribosomal protein S5 domain 2-like"/>
    <property type="match status" value="1"/>
</dbReference>
<dbReference type="InterPro" id="IPR013757">
    <property type="entry name" value="Topo_IIA_A_a_sf"/>
</dbReference>
<protein>
    <recommendedName>
        <fullName evidence="4">DNA topoisomerase (ATP-hydrolyzing)</fullName>
        <ecNumber evidence="4">5.6.2.2</ecNumber>
    </recommendedName>
</protein>
<dbReference type="InterPro" id="IPR030934">
    <property type="entry name" value="Intein_C"/>
</dbReference>
<dbReference type="SUPFAM" id="SSF55608">
    <property type="entry name" value="Homing endonucleases"/>
    <property type="match status" value="2"/>
</dbReference>
<keyword evidence="7" id="KW-0068">Autocatalytic cleavage</keyword>
<evidence type="ECO:0000256" key="10">
    <source>
        <dbReference type="ARBA" id="ARBA00023029"/>
    </source>
</evidence>
<evidence type="ECO:0000256" key="1">
    <source>
        <dbReference type="ARBA" id="ARBA00000185"/>
    </source>
</evidence>
<dbReference type="CDD" id="cd00081">
    <property type="entry name" value="Hint"/>
    <property type="match status" value="1"/>
</dbReference>
<dbReference type="GO" id="GO:0006265">
    <property type="term" value="P:DNA topological change"/>
    <property type="evidence" value="ECO:0007669"/>
    <property type="project" value="InterPro"/>
</dbReference>
<keyword evidence="8" id="KW-0067">ATP-binding</keyword>
<dbReference type="InterPro" id="IPR013760">
    <property type="entry name" value="Topo_IIA-like_dom_sf"/>
</dbReference>
<accession>A0A6C0JRM8</accession>
<evidence type="ECO:0000259" key="14">
    <source>
        <dbReference type="PROSITE" id="PS52040"/>
    </source>
</evidence>
<evidence type="ECO:0000256" key="5">
    <source>
        <dbReference type="ARBA" id="ARBA00022723"/>
    </source>
</evidence>
<dbReference type="GO" id="GO:0000712">
    <property type="term" value="P:resolution of meiotic recombination intermediates"/>
    <property type="evidence" value="ECO:0007669"/>
    <property type="project" value="TreeGrafter"/>
</dbReference>
<proteinExistence type="inferred from homology"/>
<dbReference type="InterPro" id="IPR001241">
    <property type="entry name" value="Topo_IIA"/>
</dbReference>
<dbReference type="InterPro" id="IPR003587">
    <property type="entry name" value="Hint_dom_N"/>
</dbReference>
<dbReference type="Gene3D" id="1.10.268.10">
    <property type="entry name" value="Topoisomerase, domain 3"/>
    <property type="match status" value="1"/>
</dbReference>
<dbReference type="GO" id="GO:0016539">
    <property type="term" value="P:intein-mediated protein splicing"/>
    <property type="evidence" value="ECO:0007669"/>
    <property type="project" value="InterPro"/>
</dbReference>
<dbReference type="InterPro" id="IPR020568">
    <property type="entry name" value="Ribosomal_Su5_D2-typ_SF"/>
</dbReference>
<dbReference type="InterPro" id="IPR050634">
    <property type="entry name" value="DNA_Topoisomerase_II"/>
</dbReference>
<evidence type="ECO:0000256" key="6">
    <source>
        <dbReference type="ARBA" id="ARBA00022741"/>
    </source>
</evidence>
<dbReference type="FunFam" id="3.40.50.670:FF:000001">
    <property type="entry name" value="DNA topoisomerase 2"/>
    <property type="match status" value="1"/>
</dbReference>
<keyword evidence="5" id="KW-0479">Metal-binding</keyword>
<dbReference type="InterPro" id="IPR013759">
    <property type="entry name" value="Topo_IIA_B_C"/>
</dbReference>
<dbReference type="Gene3D" id="2.170.16.10">
    <property type="entry name" value="Hedgehog/Intein (Hint) domain"/>
    <property type="match status" value="2"/>
</dbReference>
<feature type="domain" description="DOD-type homing endonuclease" evidence="13">
    <location>
        <begin position="696"/>
        <end position="863"/>
    </location>
</feature>
<evidence type="ECO:0000256" key="12">
    <source>
        <dbReference type="ARBA" id="ARBA00023235"/>
    </source>
</evidence>
<dbReference type="GO" id="GO:0004519">
    <property type="term" value="F:endonuclease activity"/>
    <property type="evidence" value="ECO:0007669"/>
    <property type="project" value="InterPro"/>
</dbReference>
<dbReference type="InterPro" id="IPR031660">
    <property type="entry name" value="TOPRIM_C"/>
</dbReference>
<dbReference type="Gene3D" id="3.90.199.10">
    <property type="entry name" value="Topoisomerase II, domain 5"/>
    <property type="match status" value="2"/>
</dbReference>
<dbReference type="InterPro" id="IPR002205">
    <property type="entry name" value="Topo_IIA_dom_A"/>
</dbReference>
<dbReference type="Gene3D" id="3.30.230.10">
    <property type="match status" value="1"/>
</dbReference>
<dbReference type="InterPro" id="IPR014721">
    <property type="entry name" value="Ribsml_uS5_D2-typ_fold_subgr"/>
</dbReference>
<keyword evidence="12" id="KW-0413">Isomerase</keyword>
<dbReference type="SMART" id="SM00434">
    <property type="entry name" value="TOP4c"/>
    <property type="match status" value="1"/>
</dbReference>
<dbReference type="GO" id="GO:0005524">
    <property type="term" value="F:ATP binding"/>
    <property type="evidence" value="ECO:0007669"/>
    <property type="project" value="UniProtKB-KW"/>
</dbReference>
<dbReference type="GO" id="GO:0005634">
    <property type="term" value="C:nucleus"/>
    <property type="evidence" value="ECO:0007669"/>
    <property type="project" value="TreeGrafter"/>
</dbReference>
<dbReference type="GO" id="GO:0003918">
    <property type="term" value="F:DNA topoisomerase type II (double strand cut, ATP-hydrolyzing) activity"/>
    <property type="evidence" value="ECO:0007669"/>
    <property type="project" value="UniProtKB-EC"/>
</dbReference>
<dbReference type="SMART" id="SM00433">
    <property type="entry name" value="TOP2c"/>
    <property type="match status" value="1"/>
</dbReference>
<dbReference type="Gene3D" id="3.30.1490.30">
    <property type="match status" value="1"/>
</dbReference>
<comment type="similarity">
    <text evidence="3">Belongs to the type II topoisomerase family.</text>
</comment>
<evidence type="ECO:0000313" key="15">
    <source>
        <dbReference type="EMBL" id="QHU07087.1"/>
    </source>
</evidence>
<dbReference type="Pfam" id="PF00521">
    <property type="entry name" value="DNA_topoisoIV"/>
    <property type="match status" value="2"/>
</dbReference>
<evidence type="ECO:0000259" key="13">
    <source>
        <dbReference type="PROSITE" id="PS50819"/>
    </source>
</evidence>
<dbReference type="SUPFAM" id="SSF51294">
    <property type="entry name" value="Hedgehog/intein (Hint) domain"/>
    <property type="match status" value="2"/>
</dbReference>
<dbReference type="Gene3D" id="3.40.50.670">
    <property type="match status" value="2"/>
</dbReference>
<comment type="catalytic activity">
    <reaction evidence="1">
        <text>ATP-dependent breakage, passage and rejoining of double-stranded DNA.</text>
        <dbReference type="EC" id="5.6.2.2"/>
    </reaction>
</comment>
<reference evidence="15" key="1">
    <citation type="journal article" date="2020" name="Nature">
        <title>Giant virus diversity and host interactions through global metagenomics.</title>
        <authorList>
            <person name="Schulz F."/>
            <person name="Roux S."/>
            <person name="Paez-Espino D."/>
            <person name="Jungbluth S."/>
            <person name="Walsh D.A."/>
            <person name="Denef V.J."/>
            <person name="McMahon K.D."/>
            <person name="Konstantinidis K.T."/>
            <person name="Eloe-Fadrosh E.A."/>
            <person name="Kyrpides N.C."/>
            <person name="Woyke T."/>
        </authorList>
    </citation>
    <scope>NUCLEOTIDE SEQUENCE</scope>
    <source>
        <strain evidence="15">GVMAG-S-1038524-41</strain>
    </source>
</reference>
<evidence type="ECO:0000256" key="4">
    <source>
        <dbReference type="ARBA" id="ARBA00012895"/>
    </source>
</evidence>
<feature type="domain" description="DOD-type homing endonuclease" evidence="13">
    <location>
        <begin position="1346"/>
        <end position="1536"/>
    </location>
</feature>
<name>A0A6C0JRM8_9ZZZZ</name>
<dbReference type="InterPro" id="IPR036844">
    <property type="entry name" value="Hint_dom_sf"/>
</dbReference>
<dbReference type="EMBL" id="MN740672">
    <property type="protein sequence ID" value="QHU07087.1"/>
    <property type="molecule type" value="Genomic_DNA"/>
</dbReference>
<dbReference type="InterPro" id="IPR013506">
    <property type="entry name" value="Topo_IIA_bsu_dom2"/>
</dbReference>
<evidence type="ECO:0000256" key="8">
    <source>
        <dbReference type="ARBA" id="ARBA00022840"/>
    </source>
</evidence>
<comment type="cofactor">
    <cofactor evidence="2">
        <name>Mg(2+)</name>
        <dbReference type="ChEBI" id="CHEBI:18420"/>
    </cofactor>
</comment>
<dbReference type="PROSITE" id="PS52040">
    <property type="entry name" value="TOPO_IIA"/>
    <property type="match status" value="1"/>
</dbReference>
<dbReference type="GO" id="GO:0046872">
    <property type="term" value="F:metal ion binding"/>
    <property type="evidence" value="ECO:0007669"/>
    <property type="project" value="UniProtKB-KW"/>
</dbReference>
<keyword evidence="6" id="KW-0547">Nucleotide-binding</keyword>
<evidence type="ECO:0000256" key="2">
    <source>
        <dbReference type="ARBA" id="ARBA00001946"/>
    </source>
</evidence>
<dbReference type="GO" id="GO:0003677">
    <property type="term" value="F:DNA binding"/>
    <property type="evidence" value="ECO:0007669"/>
    <property type="project" value="UniProtKB-KW"/>
</dbReference>
<dbReference type="EC" id="5.6.2.2" evidence="4"/>
<dbReference type="PROSITE" id="PS50818">
    <property type="entry name" value="INTEIN_C_TER"/>
    <property type="match status" value="1"/>
</dbReference>
<dbReference type="SUPFAM" id="SSF55874">
    <property type="entry name" value="ATPase domain of HSP90 chaperone/DNA topoisomerase II/histidine kinase"/>
    <property type="match status" value="1"/>
</dbReference>
<dbReference type="InterPro" id="IPR006141">
    <property type="entry name" value="Intein_N"/>
</dbReference>
<dbReference type="Pfam" id="PF00204">
    <property type="entry name" value="DNA_gyraseB"/>
    <property type="match status" value="1"/>
</dbReference>
<keyword evidence="9" id="KW-0651">Protein splicing</keyword>
<dbReference type="PANTHER" id="PTHR10169:SF38">
    <property type="entry name" value="DNA TOPOISOMERASE 2"/>
    <property type="match status" value="1"/>
</dbReference>
<feature type="domain" description="Topo IIA-type catalytic" evidence="14">
    <location>
        <begin position="1097"/>
        <end position="1980"/>
    </location>
</feature>
<dbReference type="InterPro" id="IPR036890">
    <property type="entry name" value="HATPase_C_sf"/>
</dbReference>
<dbReference type="GO" id="GO:0000819">
    <property type="term" value="P:sister chromatid segregation"/>
    <property type="evidence" value="ECO:0007669"/>
    <property type="project" value="TreeGrafter"/>
</dbReference>
<dbReference type="PRINTS" id="PR00418">
    <property type="entry name" value="TPI2FAMILY"/>
</dbReference>
<sequence length="2001" mass="229421">MNLRIGITILKQMSSNAKTKYSKIDPIQHILHRPDMYTGSTRARELEEYISIPNQDFHIIKKVIKYCPAILRIFIEPLSNAIDNVARSQKAKRPCTTIKVNVNLETGMTSVWNDGESISIEYDEDEDCYNHSLIFGQLLTSSNYDDEEDRYNISGRNGLGVKLTNVFSEYFAVMGLDPDTEQTFFQEWTSNMKLAQEPEIADTNSKSNGYTEVSWIPDFKQFKMKGYNQDIVDLYCRYVVDAAMLTNVNVYFNDVLIPVKTLKDYSSLYSSVEEKDILYINTKDAQIVIMPSSQFQAVSFVNGVYTSSGGTHVDAWVEAAFRPIVKKLAKGKGSVTYTIGDVKKFFRIFVVVRVINPEFESQSKHKLESPVTAVIKKLHVNTMLKWSVIDDIRRSKEIGALKKLERRKKNFVKIEGLDPANNEGGKFSHECTLILVEGLAAKTYAVKGIEVGAFGKAGRDWFGIYALRGKVLNVRNAKAASIAKNAVISDIIKALGAKLDADYTDEKTFLTLRYGRILIITDADCIAYDTPILTKTPDGILGVKTIDCINQTDWINDHSTSNLQVWSNNGWTDIMGIKRKKTNKNMYRIVTHTGIIDVTEDHKMITENGDEVYASECKIGDRLMHNFPRFYNNIEDSNLEKLSHRELCQIASKIGIRYYQKKKKYQLINAISEYMSSPVINVPIHTHTPSNEEAYVMGLFWADGTSGTYNWDYKYNPKNRPNEYTFKRVSYSWSISNTNYEFLEKSKNILVKYYTYDFKIIEDRHNNEVRGYKKAYKLIVNGGIKTKEFVEKYTTLFYDHERNKRVPDEILNSSIETRELFFKGFYDGDGDRKGKEKYGTERFDINGKIGSHGMFLLCKSLGYKVSINNRLDKPSVYTLVLTKGHQQKDPVVIKKIIPLGKTDNYVYDIETSVHNFQGGIGQTIVHNCDGIHISGLLQNMVHTLFPTLLERAEPFITSMQTPIVRVFLPGGKKKEKLFYDEREYKKYVDIYNKKYPGKAINQKYYKGLGSSSDQDIADTFGIKMVDLENDENTSFNMNKVFHTKQSDARKIWLEQYNADNIALAWEGDKQETISLSMSDFLNTELIKFSLNDCKRSIPGLMDGLKEGNRKALFSCFLRNLKYTGKSLKVAQLAGYVAEHSGYHHGEQNLYDTITRMANAYPGSNNIPLLYRDGQFGCVDPNTPILMWDFSLKKAKDVAVGDQLVGDDGTVRNVTLITSGEDDMYQISRKGMDSYTVNSHHILTLKFSGHKSIFWKESTKRWTMYYINKETKTGHCKSIGVNNIRNKEQALDELQIFAKTIDDDNIIDINVQEYLELPKYIRNHMKGIVNRTSIPRKHKSVSIDPYILGTWLGDGIQDGHAFSSIDEEIIKSWVVWLDSIGCEVIHVENYKNDGCTYYIRRRGSGKGPAIGDTEYNSNICKGCKTSERQLPVCNWKFDKTCTEYIQEGTTVNGSIRTDLNPFKELLKELNLYKNKNIPTDYIINDEQTRLELLAGLIDTDGSVRKQKNNYRFDIYQSGKHHSCIINSADIIARSLGFRTNISKSSDMLCLSIMGDITRIRTRVQRKKVLSQNYLIDPYCHNINIKNIGKGKFNGWHIDGNERFLLGDSTITHNTRLSGGKDAANARYIFTKLDAMTRLLFRQEDDVLLDRVVDDGDVVEPYFYVPILPVILINGCTVGIGTGWSCSVPCYNPLDLIASVKSWMDQDGAVLLEEDDTTISLLPEIIPWYRGFNGEIEPSGDSRYTSWGNVVTEKKTKVVDELPVGLWTDNFKEFLDGLLEEKVIKKVKNYSTPRNVRFVIHEERDGIICNKENLKLHKYIYTSNMVLFDENGSIRKYKSVDEIIDSFCRVRMVYYVKRKKHLLEKLDHDIKFMGNKKRFLTEVLNGDIKLFDASGKTRKSRKTADLNADLESRGYDKIMKDEKDDDEEEKEEKGGYDYLLRLQFRSITDERINKLEKDIASKIKERDGLAKKKEKDLWVSDLDEFEKAYVKWLKVIEKEVVKK</sequence>
<dbReference type="Gene3D" id="3.30.565.10">
    <property type="entry name" value="Histidine kinase-like ATPase, C-terminal domain"/>
    <property type="match status" value="1"/>
</dbReference>
<dbReference type="PROSITE" id="PS50817">
    <property type="entry name" value="INTEIN_N_TER"/>
    <property type="match status" value="1"/>
</dbReference>
<dbReference type="InterPro" id="IPR013758">
    <property type="entry name" value="Topo_IIA_A/C_ab"/>
</dbReference>
<keyword evidence="10" id="KW-0799">Topoisomerase</keyword>
<dbReference type="Gene3D" id="3.10.28.10">
    <property type="entry name" value="Homing endonucleases"/>
    <property type="match status" value="2"/>
</dbReference>
<evidence type="ECO:0000256" key="9">
    <source>
        <dbReference type="ARBA" id="ARBA00023000"/>
    </source>
</evidence>
<evidence type="ECO:0000256" key="7">
    <source>
        <dbReference type="ARBA" id="ARBA00022813"/>
    </source>
</evidence>
<dbReference type="SMART" id="SM00306">
    <property type="entry name" value="HintN"/>
    <property type="match status" value="1"/>
</dbReference>
<evidence type="ECO:0000256" key="3">
    <source>
        <dbReference type="ARBA" id="ARBA00011080"/>
    </source>
</evidence>
<dbReference type="Gene3D" id="3.30.1360.40">
    <property type="match status" value="1"/>
</dbReference>
<dbReference type="PANTHER" id="PTHR10169">
    <property type="entry name" value="DNA TOPOISOMERASE/GYRASE"/>
    <property type="match status" value="1"/>
</dbReference>
<dbReference type="InterPro" id="IPR004042">
    <property type="entry name" value="Intein_endonuc_central"/>
</dbReference>
<dbReference type="InterPro" id="IPR027434">
    <property type="entry name" value="Homing_endonucl"/>
</dbReference>
<organism evidence="15">
    <name type="scientific">viral metagenome</name>
    <dbReference type="NCBI Taxonomy" id="1070528"/>
    <lineage>
        <taxon>unclassified sequences</taxon>
        <taxon>metagenomes</taxon>
        <taxon>organismal metagenomes</taxon>
    </lineage>
</organism>
<dbReference type="Pfam" id="PF16898">
    <property type="entry name" value="TOPRIM_C"/>
    <property type="match status" value="1"/>
</dbReference>
<evidence type="ECO:0000256" key="11">
    <source>
        <dbReference type="ARBA" id="ARBA00023125"/>
    </source>
</evidence>
<keyword evidence="11" id="KW-0238">DNA-binding</keyword>